<name>A0A377DVW3_ECOLX</name>
<dbReference type="AlphaFoldDB" id="A0A377DVW3"/>
<accession>A0A377DVW3</accession>
<evidence type="ECO:0000313" key="1">
    <source>
        <dbReference type="EMBL" id="STM40223.1"/>
    </source>
</evidence>
<proteinExistence type="predicted"/>
<gene>
    <name evidence="1" type="ORF">NCTC8500_04068</name>
</gene>
<protein>
    <submittedName>
        <fullName evidence="1">Uncharacterized protein</fullName>
    </submittedName>
</protein>
<dbReference type="Proteomes" id="UP000254429">
    <property type="component" value="Unassembled WGS sequence"/>
</dbReference>
<reference evidence="1 2" key="1">
    <citation type="submission" date="2018-06" db="EMBL/GenBank/DDBJ databases">
        <authorList>
            <consortium name="Pathogen Informatics"/>
            <person name="Doyle S."/>
        </authorList>
    </citation>
    <scope>NUCLEOTIDE SEQUENCE [LARGE SCALE GENOMIC DNA]</scope>
    <source>
        <strain evidence="1 2">NCTC8500</strain>
    </source>
</reference>
<organism evidence="1 2">
    <name type="scientific">Escherichia coli</name>
    <dbReference type="NCBI Taxonomy" id="562"/>
    <lineage>
        <taxon>Bacteria</taxon>
        <taxon>Pseudomonadati</taxon>
        <taxon>Pseudomonadota</taxon>
        <taxon>Gammaproteobacteria</taxon>
        <taxon>Enterobacterales</taxon>
        <taxon>Enterobacteriaceae</taxon>
        <taxon>Escherichia</taxon>
    </lineage>
</organism>
<sequence length="128" mass="13994">MHSNGEKRVVALSVTLINRLKGMLILDAETDFVRPGVVVRLAGPDIPADPDSAKLRALSAFITIAVVLNVSVRLNSLSVSYLLMPADAIICRPRLNILADILRRIEVQVLGQTSLNRSGAIRRCICRH</sequence>
<evidence type="ECO:0000313" key="2">
    <source>
        <dbReference type="Proteomes" id="UP000254429"/>
    </source>
</evidence>
<dbReference type="EMBL" id="UGFG01000001">
    <property type="protein sequence ID" value="STM40223.1"/>
    <property type="molecule type" value="Genomic_DNA"/>
</dbReference>